<dbReference type="Pfam" id="PF05721">
    <property type="entry name" value="PhyH"/>
    <property type="match status" value="1"/>
</dbReference>
<comment type="caution">
    <text evidence="1">The sequence shown here is derived from an EMBL/GenBank/DDBJ whole genome shotgun (WGS) entry which is preliminary data.</text>
</comment>
<dbReference type="GO" id="GO:0016706">
    <property type="term" value="F:2-oxoglutarate-dependent dioxygenase activity"/>
    <property type="evidence" value="ECO:0007669"/>
    <property type="project" value="UniProtKB-ARBA"/>
</dbReference>
<proteinExistence type="predicted"/>
<dbReference type="InterPro" id="IPR008775">
    <property type="entry name" value="Phytyl_CoA_dOase-like"/>
</dbReference>
<organism evidence="1 2">
    <name type="scientific">Actinopolymorpha pittospori</name>
    <dbReference type="NCBI Taxonomy" id="648752"/>
    <lineage>
        <taxon>Bacteria</taxon>
        <taxon>Bacillati</taxon>
        <taxon>Actinomycetota</taxon>
        <taxon>Actinomycetes</taxon>
        <taxon>Propionibacteriales</taxon>
        <taxon>Actinopolymorphaceae</taxon>
        <taxon>Actinopolymorpha</taxon>
    </lineage>
</organism>
<evidence type="ECO:0000313" key="2">
    <source>
        <dbReference type="Proteomes" id="UP000638648"/>
    </source>
</evidence>
<sequence length="251" mass="28042">MNDEDRYLFDLQGYLTVPDAISPELLERLNHQLDLGIQQETEPEMRTHRFGSLLERDAAFRELIDLPSVVDVLTDILGPDFRLDHTYADVIRSGDGPIGTVLHGGAVPFRSSEYYTVTTSGQIRSGLVAVGFNLRDVGPDDGGFACVPGSHKSAFAFPQDWKQLSELHPCVRRVTGPAGTAVIFTEALVHGTLPWRGADERRTAFFKYSPASLSWSAQYYDPDAYPDLTERQRAILEAPNARYRSRRTARV</sequence>
<dbReference type="Gene3D" id="2.60.120.620">
    <property type="entry name" value="q2cbj1_9rhob like domain"/>
    <property type="match status" value="1"/>
</dbReference>
<dbReference type="Proteomes" id="UP000638648">
    <property type="component" value="Unassembled WGS sequence"/>
</dbReference>
<dbReference type="EMBL" id="JADBEM010000001">
    <property type="protein sequence ID" value="MBE1606668.1"/>
    <property type="molecule type" value="Genomic_DNA"/>
</dbReference>
<protein>
    <recommendedName>
        <fullName evidence="3">Phytanoyl-CoA dioxygenase (PhyH)</fullName>
    </recommendedName>
</protein>
<name>A0A927MWP7_9ACTN</name>
<evidence type="ECO:0008006" key="3">
    <source>
        <dbReference type="Google" id="ProtNLM"/>
    </source>
</evidence>
<dbReference type="SUPFAM" id="SSF51197">
    <property type="entry name" value="Clavaminate synthase-like"/>
    <property type="match status" value="1"/>
</dbReference>
<keyword evidence="2" id="KW-1185">Reference proteome</keyword>
<dbReference type="RefSeq" id="WP_192750754.1">
    <property type="nucleotide sequence ID" value="NZ_BAABJL010000109.1"/>
</dbReference>
<dbReference type="AlphaFoldDB" id="A0A927MWP7"/>
<evidence type="ECO:0000313" key="1">
    <source>
        <dbReference type="EMBL" id="MBE1606668.1"/>
    </source>
</evidence>
<reference evidence="1" key="1">
    <citation type="submission" date="2020-10" db="EMBL/GenBank/DDBJ databases">
        <title>Sequencing the genomes of 1000 actinobacteria strains.</title>
        <authorList>
            <person name="Klenk H.-P."/>
        </authorList>
    </citation>
    <scope>NUCLEOTIDE SEQUENCE</scope>
    <source>
        <strain evidence="1">DSM 45354</strain>
    </source>
</reference>
<accession>A0A927MWP7</accession>
<gene>
    <name evidence="1" type="ORF">HEB94_003516</name>
</gene>